<comment type="similarity">
    <text evidence="1">Belongs to the carnosine N-methyltransferase family.</text>
</comment>
<evidence type="ECO:0000313" key="6">
    <source>
        <dbReference type="EMBL" id="RWS26675.1"/>
    </source>
</evidence>
<dbReference type="PANTHER" id="PTHR12303">
    <property type="entry name" value="CARNOSINE N-METHYLTRANSFERASE"/>
    <property type="match status" value="1"/>
</dbReference>
<evidence type="ECO:0000313" key="7">
    <source>
        <dbReference type="Proteomes" id="UP000288716"/>
    </source>
</evidence>
<dbReference type="GO" id="GO:0035498">
    <property type="term" value="P:carnosine metabolic process"/>
    <property type="evidence" value="ECO:0007669"/>
    <property type="project" value="TreeGrafter"/>
</dbReference>
<dbReference type="EMBL" id="NCKV01002564">
    <property type="protein sequence ID" value="RWS26675.1"/>
    <property type="molecule type" value="Genomic_DNA"/>
</dbReference>
<keyword evidence="3" id="KW-0489">Methyltransferase</keyword>
<dbReference type="VEuPathDB" id="VectorBase:LDEU005365"/>
<keyword evidence="5" id="KW-0949">S-adenosyl-L-methionine</keyword>
<evidence type="ECO:0000256" key="3">
    <source>
        <dbReference type="ARBA" id="ARBA00022603"/>
    </source>
</evidence>
<dbReference type="EC" id="2.1.1.22" evidence="2"/>
<keyword evidence="7" id="KW-1185">Reference proteome</keyword>
<dbReference type="PANTHER" id="PTHR12303:SF6">
    <property type="entry name" value="CARNOSINE N-METHYLTRANSFERASE"/>
    <property type="match status" value="1"/>
</dbReference>
<reference evidence="6 7" key="1">
    <citation type="journal article" date="2018" name="Gigascience">
        <title>Genomes of trombidid mites reveal novel predicted allergens and laterally-transferred genes associated with secondary metabolism.</title>
        <authorList>
            <person name="Dong X."/>
            <person name="Chaisiri K."/>
            <person name="Xia D."/>
            <person name="Armstrong S.D."/>
            <person name="Fang Y."/>
            <person name="Donnelly M.J."/>
            <person name="Kadowaki T."/>
            <person name="McGarry J.W."/>
            <person name="Darby A.C."/>
            <person name="Makepeace B.L."/>
        </authorList>
    </citation>
    <scope>NUCLEOTIDE SEQUENCE [LARGE SCALE GENOMIC DNA]</scope>
    <source>
        <strain evidence="6">UoL-UT</strain>
    </source>
</reference>
<dbReference type="GO" id="GO:0030735">
    <property type="term" value="F:carnosine N-methyltransferase activity"/>
    <property type="evidence" value="ECO:0007669"/>
    <property type="project" value="UniProtKB-EC"/>
</dbReference>
<evidence type="ECO:0000256" key="5">
    <source>
        <dbReference type="ARBA" id="ARBA00022691"/>
    </source>
</evidence>
<comment type="caution">
    <text evidence="6">The sequence shown here is derived from an EMBL/GenBank/DDBJ whole genome shotgun (WGS) entry which is preliminary data.</text>
</comment>
<gene>
    <name evidence="6" type="ORF">B4U80_06994</name>
</gene>
<dbReference type="SUPFAM" id="SSF53335">
    <property type="entry name" value="S-adenosyl-L-methionine-dependent methyltransferases"/>
    <property type="match status" value="1"/>
</dbReference>
<dbReference type="Pfam" id="PF07942">
    <property type="entry name" value="CARME"/>
    <property type="match status" value="1"/>
</dbReference>
<protein>
    <recommendedName>
        <fullName evidence="2">carnosine N-methyltransferase</fullName>
        <ecNumber evidence="2">2.1.1.22</ecNumber>
    </recommendedName>
</protein>
<dbReference type="InterPro" id="IPR029063">
    <property type="entry name" value="SAM-dependent_MTases_sf"/>
</dbReference>
<dbReference type="SMART" id="SM01296">
    <property type="entry name" value="N2227"/>
    <property type="match status" value="1"/>
</dbReference>
<dbReference type="STRING" id="299467.A0A443SGQ6"/>
<dbReference type="GO" id="GO:0032259">
    <property type="term" value="P:methylation"/>
    <property type="evidence" value="ECO:0007669"/>
    <property type="project" value="UniProtKB-KW"/>
</dbReference>
<organism evidence="6 7">
    <name type="scientific">Leptotrombidium deliense</name>
    <dbReference type="NCBI Taxonomy" id="299467"/>
    <lineage>
        <taxon>Eukaryota</taxon>
        <taxon>Metazoa</taxon>
        <taxon>Ecdysozoa</taxon>
        <taxon>Arthropoda</taxon>
        <taxon>Chelicerata</taxon>
        <taxon>Arachnida</taxon>
        <taxon>Acari</taxon>
        <taxon>Acariformes</taxon>
        <taxon>Trombidiformes</taxon>
        <taxon>Prostigmata</taxon>
        <taxon>Anystina</taxon>
        <taxon>Parasitengona</taxon>
        <taxon>Trombiculoidea</taxon>
        <taxon>Trombiculidae</taxon>
        <taxon>Leptotrombidium</taxon>
    </lineage>
</organism>
<name>A0A443SGQ6_9ACAR</name>
<dbReference type="Gene3D" id="3.40.50.150">
    <property type="entry name" value="Vaccinia Virus protein VP39"/>
    <property type="match status" value="1"/>
</dbReference>
<evidence type="ECO:0000256" key="2">
    <source>
        <dbReference type="ARBA" id="ARBA00012003"/>
    </source>
</evidence>
<dbReference type="Proteomes" id="UP000288716">
    <property type="component" value="Unassembled WGS sequence"/>
</dbReference>
<accession>A0A443SGQ6</accession>
<dbReference type="InterPro" id="IPR012901">
    <property type="entry name" value="CARME"/>
</dbReference>
<evidence type="ECO:0000256" key="4">
    <source>
        <dbReference type="ARBA" id="ARBA00022679"/>
    </source>
</evidence>
<dbReference type="OrthoDB" id="978at2759"/>
<dbReference type="GO" id="GO:0005634">
    <property type="term" value="C:nucleus"/>
    <property type="evidence" value="ECO:0007669"/>
    <property type="project" value="TreeGrafter"/>
</dbReference>
<proteinExistence type="inferred from homology"/>
<dbReference type="GO" id="GO:0005829">
    <property type="term" value="C:cytosol"/>
    <property type="evidence" value="ECO:0007669"/>
    <property type="project" value="TreeGrafter"/>
</dbReference>
<dbReference type="AlphaFoldDB" id="A0A443SGQ6"/>
<sequence length="372" mass="42922">MDEQCNVCANICESGDQFEDTQESIHFRKVINTYRSYRPHSLRRLARTSEYLSSLPESHRQKLLKYQSHLEDVRNCIEQNATLMKEIIVDVSRMFENIEYPNCEKGDNCRNAVRPTTVDTEKTYSVLKQIVREWSADGINERKICFQPILNEINERFADRVKSEVSILVPGAGLGRLAYDIAVQGYTCQGNEYSLLMLFTSNFILNKCKGTDLFTIYPWIHQYHNNLFAVDQIKAVKFPDADPSAIPAGTNFSMAAGSFIEVYTNKNKWDCVATCFFIDTSHNVLAYVETIWNCLKPGGIWINFGPLLYHFADMPNENSIEPSYDILREAILSFGFEMAKEQTDVRCHYTQNFRAMLSYEYRSVFFVCIKPS</sequence>
<keyword evidence="4" id="KW-0808">Transferase</keyword>
<evidence type="ECO:0000256" key="1">
    <source>
        <dbReference type="ARBA" id="ARBA00010086"/>
    </source>
</evidence>